<sequence>MRFPAFLLRLLLCFSLMLNGWGYAFASTEMQVSHMATAVQAASAAAHPAAPPCHSMEQGGLASMHVAQEASPHAAPAKHGGPDCCEASLCACDCLQHASLAMPEALADVSVELHAVQASRVAAGHSAPALADLIRPPIG</sequence>
<feature type="chain" id="PRO_5045834421" evidence="1">
    <location>
        <begin position="27"/>
        <end position="139"/>
    </location>
</feature>
<evidence type="ECO:0000313" key="2">
    <source>
        <dbReference type="EMBL" id="MBF6025418.1"/>
    </source>
</evidence>
<accession>A0ABS0B919</accession>
<organism evidence="2 3">
    <name type="scientific">Lysobacter niastensis</name>
    <dbReference type="NCBI Taxonomy" id="380629"/>
    <lineage>
        <taxon>Bacteria</taxon>
        <taxon>Pseudomonadati</taxon>
        <taxon>Pseudomonadota</taxon>
        <taxon>Gammaproteobacteria</taxon>
        <taxon>Lysobacterales</taxon>
        <taxon>Lysobacteraceae</taxon>
        <taxon>Lysobacter</taxon>
    </lineage>
</organism>
<evidence type="ECO:0000256" key="1">
    <source>
        <dbReference type="SAM" id="SignalP"/>
    </source>
</evidence>
<keyword evidence="3" id="KW-1185">Reference proteome</keyword>
<gene>
    <name evidence="2" type="ORF">IU514_15395</name>
</gene>
<protein>
    <submittedName>
        <fullName evidence="2">CopL family metal-binding regulatory protein</fullName>
    </submittedName>
</protein>
<dbReference type="NCBIfam" id="NF033807">
    <property type="entry name" value="CopL_fam"/>
    <property type="match status" value="1"/>
</dbReference>
<feature type="signal peptide" evidence="1">
    <location>
        <begin position="1"/>
        <end position="26"/>
    </location>
</feature>
<name>A0ABS0B919_9GAMM</name>
<comment type="caution">
    <text evidence="2">The sequence shown here is derived from an EMBL/GenBank/DDBJ whole genome shotgun (WGS) entry which is preliminary data.</text>
</comment>
<dbReference type="Proteomes" id="UP001429984">
    <property type="component" value="Unassembled WGS sequence"/>
</dbReference>
<keyword evidence="1" id="KW-0732">Signal</keyword>
<dbReference type="EMBL" id="JADLZT010000009">
    <property type="protein sequence ID" value="MBF6025418.1"/>
    <property type="molecule type" value="Genomic_DNA"/>
</dbReference>
<proteinExistence type="predicted"/>
<dbReference type="InterPro" id="IPR048034">
    <property type="entry name" value="CopL-like"/>
</dbReference>
<evidence type="ECO:0000313" key="3">
    <source>
        <dbReference type="Proteomes" id="UP001429984"/>
    </source>
</evidence>
<reference evidence="2 3" key="1">
    <citation type="submission" date="2020-11" db="EMBL/GenBank/DDBJ databases">
        <title>Draft Genome Sequence and Secondary Metabolite Biosynthetic Potential of the Lysobacter niastensis Type strain DSM 18481.</title>
        <authorList>
            <person name="Turrini P."/>
            <person name="Artuso I."/>
            <person name="Tescari M."/>
            <person name="Lugli G.A."/>
            <person name="Frangipani E."/>
            <person name="Ventura M."/>
            <person name="Visca P."/>
        </authorList>
    </citation>
    <scope>NUCLEOTIDE SEQUENCE [LARGE SCALE GENOMIC DNA]</scope>
    <source>
        <strain evidence="2 3">DSM 18481</strain>
    </source>
</reference>
<dbReference type="RefSeq" id="WP_194932029.1">
    <property type="nucleotide sequence ID" value="NZ_JADLZT010000009.1"/>
</dbReference>